<organism evidence="1 2">
    <name type="scientific">Bradyrhizobium uaiense</name>
    <dbReference type="NCBI Taxonomy" id="2594946"/>
    <lineage>
        <taxon>Bacteria</taxon>
        <taxon>Pseudomonadati</taxon>
        <taxon>Pseudomonadota</taxon>
        <taxon>Alphaproteobacteria</taxon>
        <taxon>Hyphomicrobiales</taxon>
        <taxon>Nitrobacteraceae</taxon>
        <taxon>Bradyrhizobium</taxon>
    </lineage>
</organism>
<dbReference type="Proteomes" id="UP000468531">
    <property type="component" value="Unassembled WGS sequence"/>
</dbReference>
<comment type="caution">
    <text evidence="1">The sequence shown here is derived from an EMBL/GenBank/DDBJ whole genome shotgun (WGS) entry which is preliminary data.</text>
</comment>
<name>A0A6P1BII1_9BRAD</name>
<gene>
    <name evidence="1" type="ORF">FNJ47_21225</name>
</gene>
<protein>
    <submittedName>
        <fullName evidence="1">Uncharacterized protein</fullName>
    </submittedName>
</protein>
<accession>A0A6P1BII1</accession>
<evidence type="ECO:0000313" key="1">
    <source>
        <dbReference type="EMBL" id="NEU98277.1"/>
    </source>
</evidence>
<dbReference type="EMBL" id="VKHP01000086">
    <property type="protein sequence ID" value="NEU98277.1"/>
    <property type="molecule type" value="Genomic_DNA"/>
</dbReference>
<keyword evidence="2" id="KW-1185">Reference proteome</keyword>
<dbReference type="RefSeq" id="WP_163156433.1">
    <property type="nucleotide sequence ID" value="NZ_VKHP01000086.1"/>
</dbReference>
<dbReference type="AlphaFoldDB" id="A0A6P1BII1"/>
<sequence>MMMHAIDLAPHCNAHAATFDGGRSLGCVNIWGNSFPAEEVPFGRTMIVGGVSYRLAAKLPGAPDHVEALGQRIEVGTVAGGQALGVLGFGELGSQDLTLALTDCFGVVVRIQVTLPNWLLPREAPASAAAWSASHLHYVGDYELDHLRPAMFSVMARLPTLAWLVAVTIEPNPLAHVMGLTFLREGGLHA</sequence>
<evidence type="ECO:0000313" key="2">
    <source>
        <dbReference type="Proteomes" id="UP000468531"/>
    </source>
</evidence>
<reference evidence="1 2" key="1">
    <citation type="journal article" date="2020" name="Arch. Microbiol.">
        <title>Bradyrhizobium uaiense sp. nov., a new highly efficient cowpea symbiont.</title>
        <authorList>
            <person name="Cabral Michel D."/>
            <person name="Azarias Guimaraes A."/>
            <person name="Martins da Costa E."/>
            <person name="Soares de Carvalho T."/>
            <person name="Balsanelli E."/>
            <person name="Willems A."/>
            <person name="Maltempi de Souza E."/>
            <person name="de Souza Moreira F.M."/>
        </authorList>
    </citation>
    <scope>NUCLEOTIDE SEQUENCE [LARGE SCALE GENOMIC DNA]</scope>
    <source>
        <strain evidence="1 2">UFLA 03-164</strain>
    </source>
</reference>
<proteinExistence type="predicted"/>